<dbReference type="EMBL" id="AP017424">
    <property type="protein sequence ID" value="BAU86631.1"/>
    <property type="molecule type" value="Genomic_DNA"/>
</dbReference>
<proteinExistence type="predicted"/>
<sequence>MGRATGADSCDLLGVLGAVVDSGEGEEFGGGVVAVAQRVLRERTPVSLVAEVLRLSAVTLVRRSGCPRAG</sequence>
<dbReference type="KEGG" id="slau:SLA_5762"/>
<name>A0A160P6M0_STRLU</name>
<organism evidence="1 2">
    <name type="scientific">Streptomyces laurentii</name>
    <dbReference type="NCBI Taxonomy" id="39478"/>
    <lineage>
        <taxon>Bacteria</taxon>
        <taxon>Bacillati</taxon>
        <taxon>Actinomycetota</taxon>
        <taxon>Actinomycetes</taxon>
        <taxon>Kitasatosporales</taxon>
        <taxon>Streptomycetaceae</taxon>
        <taxon>Streptomyces</taxon>
    </lineage>
</organism>
<accession>A0A160P6M0</accession>
<protein>
    <submittedName>
        <fullName evidence="1">Thioesterase</fullName>
    </submittedName>
</protein>
<evidence type="ECO:0000313" key="1">
    <source>
        <dbReference type="EMBL" id="BAU86631.1"/>
    </source>
</evidence>
<reference evidence="1 2" key="1">
    <citation type="journal article" date="2016" name="Genome Announc.">
        <title>Complete Genome Sequence of Thiostrepton-Producing Streptomyces laurentii ATCC 31255.</title>
        <authorList>
            <person name="Doi K."/>
            <person name="Fujino Y."/>
            <person name="Nagayoshi Y."/>
            <person name="Ohshima T."/>
            <person name="Ogata S."/>
        </authorList>
    </citation>
    <scope>NUCLEOTIDE SEQUENCE [LARGE SCALE GENOMIC DNA]</scope>
    <source>
        <strain evidence="1 2">ATCC 31255</strain>
    </source>
</reference>
<evidence type="ECO:0000313" key="2">
    <source>
        <dbReference type="Proteomes" id="UP000217676"/>
    </source>
</evidence>
<gene>
    <name evidence="1" type="ORF">SLA_5762</name>
</gene>
<dbReference type="AlphaFoldDB" id="A0A160P6M0"/>
<keyword evidence="2" id="KW-1185">Reference proteome</keyword>
<dbReference type="Proteomes" id="UP000217676">
    <property type="component" value="Chromosome"/>
</dbReference>